<dbReference type="InterPro" id="IPR006140">
    <property type="entry name" value="D-isomer_DH_NAD-bd"/>
</dbReference>
<dbReference type="AlphaFoldDB" id="A0ABD4L662"/>
<evidence type="ECO:0000256" key="4">
    <source>
        <dbReference type="RuleBase" id="RU003719"/>
    </source>
</evidence>
<dbReference type="CDD" id="cd05301">
    <property type="entry name" value="GDH"/>
    <property type="match status" value="1"/>
</dbReference>
<dbReference type="InterPro" id="IPR029753">
    <property type="entry name" value="D-isomer_DH_CS"/>
</dbReference>
<organism evidence="7 8">
    <name type="scientific">Bisbaumannia pacifica</name>
    <dbReference type="NCBI Taxonomy" id="77098"/>
    <lineage>
        <taxon>Bacteria</taxon>
        <taxon>Pseudomonadati</taxon>
        <taxon>Pseudomonadota</taxon>
        <taxon>Gammaproteobacteria</taxon>
        <taxon>Oceanospirillales</taxon>
        <taxon>Halomonadaceae</taxon>
        <taxon>Bisbaumannia</taxon>
    </lineage>
</organism>
<protein>
    <submittedName>
        <fullName evidence="7">D-glycerate dehydrogenase</fullName>
    </submittedName>
</protein>
<dbReference type="RefSeq" id="WP_198058390.1">
    <property type="nucleotide sequence ID" value="NZ_JAEDAF010000018.1"/>
</dbReference>
<dbReference type="PANTHER" id="PTHR10996:SF283">
    <property type="entry name" value="GLYOXYLATE_HYDROXYPYRUVATE REDUCTASE B"/>
    <property type="match status" value="1"/>
</dbReference>
<dbReference type="Gene3D" id="3.40.50.720">
    <property type="entry name" value="NAD(P)-binding Rossmann-like Domain"/>
    <property type="match status" value="2"/>
</dbReference>
<dbReference type="Pfam" id="PF02826">
    <property type="entry name" value="2-Hacid_dh_C"/>
    <property type="match status" value="1"/>
</dbReference>
<evidence type="ECO:0000256" key="3">
    <source>
        <dbReference type="ARBA" id="ARBA00023027"/>
    </source>
</evidence>
<keyword evidence="2 4" id="KW-0560">Oxidoreductase</keyword>
<name>A0ABD4L662_9GAMM</name>
<comment type="similarity">
    <text evidence="1 4">Belongs to the D-isomer specific 2-hydroxyacid dehydrogenase family.</text>
</comment>
<dbReference type="SUPFAM" id="SSF52283">
    <property type="entry name" value="Formate/glycerate dehydrogenase catalytic domain-like"/>
    <property type="match status" value="1"/>
</dbReference>
<dbReference type="FunFam" id="3.40.50.720:FF:000462">
    <property type="entry name" value="Glyoxylate reductase (NADP+)"/>
    <property type="match status" value="1"/>
</dbReference>
<dbReference type="SUPFAM" id="SSF51735">
    <property type="entry name" value="NAD(P)-binding Rossmann-fold domains"/>
    <property type="match status" value="1"/>
</dbReference>
<evidence type="ECO:0000313" key="8">
    <source>
        <dbReference type="Proteomes" id="UP000651738"/>
    </source>
</evidence>
<feature type="domain" description="D-isomer specific 2-hydroxyacid dehydrogenase NAD-binding" evidence="6">
    <location>
        <begin position="108"/>
        <end position="287"/>
    </location>
</feature>
<dbReference type="InterPro" id="IPR036291">
    <property type="entry name" value="NAD(P)-bd_dom_sf"/>
</dbReference>
<comment type="caution">
    <text evidence="7">The sequence shown here is derived from an EMBL/GenBank/DDBJ whole genome shotgun (WGS) entry which is preliminary data.</text>
</comment>
<dbReference type="PROSITE" id="PS00671">
    <property type="entry name" value="D_2_HYDROXYACID_DH_3"/>
    <property type="match status" value="1"/>
</dbReference>
<dbReference type="Proteomes" id="UP000651738">
    <property type="component" value="Unassembled WGS sequence"/>
</dbReference>
<keyword evidence="3" id="KW-0520">NAD</keyword>
<dbReference type="InterPro" id="IPR006139">
    <property type="entry name" value="D-isomer_2_OHA_DH_cat_dom"/>
</dbReference>
<dbReference type="EMBL" id="JAEDAF010000018">
    <property type="protein sequence ID" value="MBH8581592.1"/>
    <property type="molecule type" value="Genomic_DNA"/>
</dbReference>
<dbReference type="PANTHER" id="PTHR10996">
    <property type="entry name" value="2-HYDROXYACID DEHYDROGENASE-RELATED"/>
    <property type="match status" value="1"/>
</dbReference>
<evidence type="ECO:0000259" key="6">
    <source>
        <dbReference type="Pfam" id="PF02826"/>
    </source>
</evidence>
<evidence type="ECO:0000313" key="7">
    <source>
        <dbReference type="EMBL" id="MBH8581592.1"/>
    </source>
</evidence>
<dbReference type="GO" id="GO:0016616">
    <property type="term" value="F:oxidoreductase activity, acting on the CH-OH group of donors, NAD or NADP as acceptor"/>
    <property type="evidence" value="ECO:0007669"/>
    <property type="project" value="UniProtKB-ARBA"/>
</dbReference>
<feature type="domain" description="D-isomer specific 2-hydroxyacid dehydrogenase catalytic" evidence="5">
    <location>
        <begin position="6"/>
        <end position="319"/>
    </location>
</feature>
<evidence type="ECO:0000256" key="2">
    <source>
        <dbReference type="ARBA" id="ARBA00023002"/>
    </source>
</evidence>
<accession>A0ABD4L662</accession>
<dbReference type="Pfam" id="PF00389">
    <property type="entry name" value="2-Hacid_dh"/>
    <property type="match status" value="1"/>
</dbReference>
<proteinExistence type="inferred from homology"/>
<evidence type="ECO:0000259" key="5">
    <source>
        <dbReference type="Pfam" id="PF00389"/>
    </source>
</evidence>
<sequence length="333" mass="36215">MKKRILAYGRLNEAQLAQLSRDFEVQDFHGLDSFDDSTFRAALPEAHGLIGSNLKILPELLEEAPSLEAIASVSVGYDNYPVETLTERGILLCNTPDVLTETTADTGFALIMATARRVVELADFVRRGDWQASIDRDHFGSDVHGKTLGLVGFGRIGAAVARRGALGFGMQVRYSNASPKPALEAELGAERRELDELLAEADFVCVTVPLSEATRHLIGPRQLALMKPSGILINIARGPVVDEAALIEALEMGRIRAAGLDVFEREPLSPESPLPHMANVVALPHIGSATHETRTAMAQRAVDNLTLALHGERPISLVNEGAWEKRRGRQPRP</sequence>
<dbReference type="InterPro" id="IPR050223">
    <property type="entry name" value="D-isomer_2-hydroxyacid_DH"/>
</dbReference>
<reference evidence="7 8" key="1">
    <citation type="submission" date="2020-12" db="EMBL/GenBank/DDBJ databases">
        <title>Draft genome sequence of Halomonas pacifica strain CARE-V15.</title>
        <authorList>
            <person name="Vignesh N."/>
            <person name="Thabitha A."/>
            <person name="Saravanan R."/>
            <person name="Manigandan V."/>
        </authorList>
    </citation>
    <scope>NUCLEOTIDE SEQUENCE [LARGE SCALE GENOMIC DNA]</scope>
    <source>
        <strain evidence="7 8">CARE-V15</strain>
    </source>
</reference>
<gene>
    <name evidence="7" type="ORF">I7V36_15945</name>
</gene>
<evidence type="ECO:0000256" key="1">
    <source>
        <dbReference type="ARBA" id="ARBA00005854"/>
    </source>
</evidence>